<keyword evidence="3 5" id="KW-0067">ATP-binding</keyword>
<evidence type="ECO:0000256" key="4">
    <source>
        <dbReference type="ARBA" id="ARBA00048819"/>
    </source>
</evidence>
<evidence type="ECO:0000313" key="7">
    <source>
        <dbReference type="Proteomes" id="UP001597277"/>
    </source>
</evidence>
<dbReference type="InterPro" id="IPR014746">
    <property type="entry name" value="Gln_synth/guanido_kin_cat_dom"/>
</dbReference>
<reference evidence="7" key="1">
    <citation type="journal article" date="2019" name="Int. J. Syst. Evol. Microbiol.">
        <title>The Global Catalogue of Microorganisms (GCM) 10K type strain sequencing project: providing services to taxonomists for standard genome sequencing and annotation.</title>
        <authorList>
            <consortium name="The Broad Institute Genomics Platform"/>
            <consortium name="The Broad Institute Genome Sequencing Center for Infectious Disease"/>
            <person name="Wu L."/>
            <person name="Ma J."/>
        </authorList>
    </citation>
    <scope>NUCLEOTIDE SEQUENCE [LARGE SCALE GENOMIC DNA]</scope>
    <source>
        <strain evidence="7">JCM 17130</strain>
    </source>
</reference>
<dbReference type="SUPFAM" id="SSF55931">
    <property type="entry name" value="Glutamine synthetase/guanido kinase"/>
    <property type="match status" value="1"/>
</dbReference>
<dbReference type="Pfam" id="PF04107">
    <property type="entry name" value="GCS2"/>
    <property type="match status" value="1"/>
</dbReference>
<dbReference type="PANTHER" id="PTHR36510:SF1">
    <property type="entry name" value="GLUTAMATE--CYSTEINE LIGASE 2-RELATED"/>
    <property type="match status" value="1"/>
</dbReference>
<dbReference type="Gene3D" id="3.30.590.20">
    <property type="match status" value="1"/>
</dbReference>
<protein>
    <recommendedName>
        <fullName evidence="5">Putative glutamate--cysteine ligase 2</fullName>
        <ecNumber evidence="5">6.3.2.2</ecNumber>
    </recommendedName>
    <alternativeName>
        <fullName evidence="5">Gamma-glutamylcysteine synthetase 2</fullName>
        <shortName evidence="5">GCS 2</shortName>
        <shortName evidence="5">Gamma-GCS 2</shortName>
    </alternativeName>
</protein>
<gene>
    <name evidence="6" type="ORF">ACFSE6_14070</name>
</gene>
<dbReference type="NCBIfam" id="NF010041">
    <property type="entry name" value="PRK13517.1-1"/>
    <property type="match status" value="1"/>
</dbReference>
<dbReference type="InterPro" id="IPR011793">
    <property type="entry name" value="YbdK"/>
</dbReference>
<accession>A0ABW4L730</accession>
<evidence type="ECO:0000313" key="6">
    <source>
        <dbReference type="EMBL" id="MFD1718969.1"/>
    </source>
</evidence>
<dbReference type="RefSeq" id="WP_388008314.1">
    <property type="nucleotide sequence ID" value="NZ_JBHUEE010000007.1"/>
</dbReference>
<dbReference type="GO" id="GO:0004357">
    <property type="term" value="F:glutamate-cysteine ligase activity"/>
    <property type="evidence" value="ECO:0007669"/>
    <property type="project" value="UniProtKB-EC"/>
</dbReference>
<comment type="caution">
    <text evidence="6">The sequence shown here is derived from an EMBL/GenBank/DDBJ whole genome shotgun (WGS) entry which is preliminary data.</text>
</comment>
<dbReference type="HAMAP" id="MF_01609">
    <property type="entry name" value="Glu_cys_ligase_2"/>
    <property type="match status" value="1"/>
</dbReference>
<dbReference type="EMBL" id="JBHUEE010000007">
    <property type="protein sequence ID" value="MFD1718969.1"/>
    <property type="molecule type" value="Genomic_DNA"/>
</dbReference>
<keyword evidence="7" id="KW-1185">Reference proteome</keyword>
<sequence>MTSQGLGRRTVGVEEELLLVDSASGRAMSMQGQVLAEVTERWARAGETSPQQAGEQAADAFEGELNEEQIEVGSRPHEDLGELTEELLGWRRRAGLAARRMGARVAAVGLCPTEVTPRTVRSERYDRITELYGITAEEQLTCGCHVHVSVADRDEAVGVIDRIRGWLPVLTALSANSPFWQGRDTSYAAYRSPVMNRWPSAGPTDVFGSAEAYDRLVEDMVATGVLLDPGMVYFDARPSQNYPTVEIRVADVCLDVEDTAVVAALCRGLVERAAAEYRAETAPVPTPVTLLRLAGWRAARDGMGGELLDPVTMRPRPAWDAVGTLLEHVREPLRSAGDEELVTAGLDRIRRDGTGADRQRRVHERTGTLEDVVADAVRVTEGRHEDG</sequence>
<keyword evidence="1 5" id="KW-0436">Ligase</keyword>
<dbReference type="EC" id="6.3.2.2" evidence="5"/>
<dbReference type="Proteomes" id="UP001597277">
    <property type="component" value="Unassembled WGS sequence"/>
</dbReference>
<dbReference type="PANTHER" id="PTHR36510">
    <property type="entry name" value="GLUTAMATE--CYSTEINE LIGASE 2-RELATED"/>
    <property type="match status" value="1"/>
</dbReference>
<comment type="catalytic activity">
    <reaction evidence="4 5">
        <text>L-cysteine + L-glutamate + ATP = gamma-L-glutamyl-L-cysteine + ADP + phosphate + H(+)</text>
        <dbReference type="Rhea" id="RHEA:13285"/>
        <dbReference type="ChEBI" id="CHEBI:15378"/>
        <dbReference type="ChEBI" id="CHEBI:29985"/>
        <dbReference type="ChEBI" id="CHEBI:30616"/>
        <dbReference type="ChEBI" id="CHEBI:35235"/>
        <dbReference type="ChEBI" id="CHEBI:43474"/>
        <dbReference type="ChEBI" id="CHEBI:58173"/>
        <dbReference type="ChEBI" id="CHEBI:456216"/>
        <dbReference type="EC" id="6.3.2.2"/>
    </reaction>
</comment>
<keyword evidence="2 5" id="KW-0547">Nucleotide-binding</keyword>
<comment type="function">
    <text evidence="5">ATP-dependent carboxylate-amine ligase which exhibits weak glutamate--cysteine ligase activity.</text>
</comment>
<comment type="similarity">
    <text evidence="5">Belongs to the glutamate--cysteine ligase type 2 family. YbdK subfamily.</text>
</comment>
<dbReference type="InterPro" id="IPR006336">
    <property type="entry name" value="GCS2"/>
</dbReference>
<dbReference type="NCBIfam" id="TIGR02050">
    <property type="entry name" value="gshA_cyan_rel"/>
    <property type="match status" value="1"/>
</dbReference>
<dbReference type="InterPro" id="IPR050141">
    <property type="entry name" value="GCL_type2/YbdK_subfam"/>
</dbReference>
<name>A0ABW4L730_9MICO</name>
<evidence type="ECO:0000256" key="3">
    <source>
        <dbReference type="ARBA" id="ARBA00022840"/>
    </source>
</evidence>
<organism evidence="6 7">
    <name type="scientific">Georgenia deserti</name>
    <dbReference type="NCBI Taxonomy" id="2093781"/>
    <lineage>
        <taxon>Bacteria</taxon>
        <taxon>Bacillati</taxon>
        <taxon>Actinomycetota</taxon>
        <taxon>Actinomycetes</taxon>
        <taxon>Micrococcales</taxon>
        <taxon>Bogoriellaceae</taxon>
        <taxon>Georgenia</taxon>
    </lineage>
</organism>
<evidence type="ECO:0000256" key="1">
    <source>
        <dbReference type="ARBA" id="ARBA00022598"/>
    </source>
</evidence>
<evidence type="ECO:0000256" key="5">
    <source>
        <dbReference type="HAMAP-Rule" id="MF_01609"/>
    </source>
</evidence>
<evidence type="ECO:0000256" key="2">
    <source>
        <dbReference type="ARBA" id="ARBA00022741"/>
    </source>
</evidence>
<proteinExistence type="inferred from homology"/>